<gene>
    <name evidence="2" type="ORF">BIW11_01491</name>
</gene>
<keyword evidence="2" id="KW-0547">Nucleotide-binding</keyword>
<evidence type="ECO:0000256" key="1">
    <source>
        <dbReference type="ARBA" id="ARBA00022737"/>
    </source>
</evidence>
<dbReference type="SUPFAM" id="SSF52540">
    <property type="entry name" value="P-loop containing nucleoside triphosphate hydrolases"/>
    <property type="match status" value="1"/>
</dbReference>
<dbReference type="PANTHER" id="PTHR19211">
    <property type="entry name" value="ATP-BINDING TRANSPORT PROTEIN-RELATED"/>
    <property type="match status" value="1"/>
</dbReference>
<dbReference type="Proteomes" id="UP000192247">
    <property type="component" value="Unassembled WGS sequence"/>
</dbReference>
<name>A0A1V9XDJ5_9ACAR</name>
<dbReference type="AlphaFoldDB" id="A0A1V9XDJ5"/>
<dbReference type="FunFam" id="3.40.50.300:FF:001197">
    <property type="entry name" value="Putative ATP-binding cassette family ATPase"/>
    <property type="match status" value="1"/>
</dbReference>
<keyword evidence="3" id="KW-1185">Reference proteome</keyword>
<dbReference type="STRING" id="418985.A0A1V9XDJ5"/>
<dbReference type="InterPro" id="IPR027417">
    <property type="entry name" value="P-loop_NTPase"/>
</dbReference>
<evidence type="ECO:0000313" key="2">
    <source>
        <dbReference type="EMBL" id="OQR71471.1"/>
    </source>
</evidence>
<dbReference type="EMBL" id="MNPL01014508">
    <property type="protein sequence ID" value="OQR71471.1"/>
    <property type="molecule type" value="Genomic_DNA"/>
</dbReference>
<keyword evidence="2" id="KW-0067">ATP-binding</keyword>
<dbReference type="InterPro" id="IPR050611">
    <property type="entry name" value="ABCF"/>
</dbReference>
<dbReference type="PANTHER" id="PTHR19211:SF15">
    <property type="entry name" value="ATP-BINDING CASSETTE SUB-FAMILY F MEMBER 2"/>
    <property type="match status" value="1"/>
</dbReference>
<protein>
    <submittedName>
        <fullName evidence="2">ATP-binding cassette sub-family F member 2-like</fullName>
    </submittedName>
</protein>
<dbReference type="Gene3D" id="3.40.50.300">
    <property type="entry name" value="P-loop containing nucleotide triphosphate hydrolases"/>
    <property type="match status" value="1"/>
</dbReference>
<dbReference type="GO" id="GO:0005524">
    <property type="term" value="F:ATP binding"/>
    <property type="evidence" value="ECO:0007669"/>
    <property type="project" value="UniProtKB-KW"/>
</dbReference>
<accession>A0A1V9XDJ5</accession>
<evidence type="ECO:0000313" key="3">
    <source>
        <dbReference type="Proteomes" id="UP000192247"/>
    </source>
</evidence>
<sequence length="108" mass="12595">VCPIRQLSDGQKCRVVFAWLAWQVPHMLFLDEPTNHLDMETIDALADAINNFEGGMVLVSHDFRLISQVAKEIWVCEHQTVTKWPGDIKSYKQHLRNKVMKDMEKMKN</sequence>
<organism evidence="2 3">
    <name type="scientific">Tropilaelaps mercedesae</name>
    <dbReference type="NCBI Taxonomy" id="418985"/>
    <lineage>
        <taxon>Eukaryota</taxon>
        <taxon>Metazoa</taxon>
        <taxon>Ecdysozoa</taxon>
        <taxon>Arthropoda</taxon>
        <taxon>Chelicerata</taxon>
        <taxon>Arachnida</taxon>
        <taxon>Acari</taxon>
        <taxon>Parasitiformes</taxon>
        <taxon>Mesostigmata</taxon>
        <taxon>Gamasina</taxon>
        <taxon>Dermanyssoidea</taxon>
        <taxon>Laelapidae</taxon>
        <taxon>Tropilaelaps</taxon>
    </lineage>
</organism>
<comment type="caution">
    <text evidence="2">The sequence shown here is derived from an EMBL/GenBank/DDBJ whole genome shotgun (WGS) entry which is preliminary data.</text>
</comment>
<reference evidence="2 3" key="1">
    <citation type="journal article" date="2017" name="Gigascience">
        <title>Draft genome of the honey bee ectoparasitic mite, Tropilaelaps mercedesae, is shaped by the parasitic life history.</title>
        <authorList>
            <person name="Dong X."/>
            <person name="Armstrong S.D."/>
            <person name="Xia D."/>
            <person name="Makepeace B.L."/>
            <person name="Darby A.C."/>
            <person name="Kadowaki T."/>
        </authorList>
    </citation>
    <scope>NUCLEOTIDE SEQUENCE [LARGE SCALE GENOMIC DNA]</scope>
    <source>
        <strain evidence="2">Wuxi-XJTLU</strain>
    </source>
</reference>
<feature type="non-terminal residue" evidence="2">
    <location>
        <position position="1"/>
    </location>
</feature>
<dbReference type="OrthoDB" id="2110130at2759"/>
<dbReference type="InParanoid" id="A0A1V9XDJ5"/>
<keyword evidence="1" id="KW-0677">Repeat</keyword>
<proteinExistence type="predicted"/>